<sequence length="81" mass="8393">MASAPMASQLKSSFISSSSRGLFVPSAPMASQLKSSFISSSSRGLFVPKGLVGGSPVRSLQAKSRPSFTVKAIQAEKATFP</sequence>
<accession>A0A5P1FLG7</accession>
<gene>
    <name evidence="1" type="ORF">A4U43_C01F2720</name>
</gene>
<dbReference type="Proteomes" id="UP000243459">
    <property type="component" value="Chromosome 1"/>
</dbReference>
<feature type="non-terminal residue" evidence="1">
    <location>
        <position position="81"/>
    </location>
</feature>
<proteinExistence type="predicted"/>
<evidence type="ECO:0000313" key="2">
    <source>
        <dbReference type="Proteomes" id="UP000243459"/>
    </source>
</evidence>
<organism evidence="1 2">
    <name type="scientific">Asparagus officinalis</name>
    <name type="common">Garden asparagus</name>
    <dbReference type="NCBI Taxonomy" id="4686"/>
    <lineage>
        <taxon>Eukaryota</taxon>
        <taxon>Viridiplantae</taxon>
        <taxon>Streptophyta</taxon>
        <taxon>Embryophyta</taxon>
        <taxon>Tracheophyta</taxon>
        <taxon>Spermatophyta</taxon>
        <taxon>Magnoliopsida</taxon>
        <taxon>Liliopsida</taxon>
        <taxon>Asparagales</taxon>
        <taxon>Asparagaceae</taxon>
        <taxon>Asparagoideae</taxon>
        <taxon>Asparagus</taxon>
    </lineage>
</organism>
<name>A0A5P1FLG7_ASPOF</name>
<dbReference type="Gramene" id="ONK79078">
    <property type="protein sequence ID" value="ONK79078"/>
    <property type="gene ID" value="A4U43_C01F2720"/>
</dbReference>
<dbReference type="EMBL" id="CM007381">
    <property type="protein sequence ID" value="ONK79078.1"/>
    <property type="molecule type" value="Genomic_DNA"/>
</dbReference>
<evidence type="ECO:0000313" key="1">
    <source>
        <dbReference type="EMBL" id="ONK79078.1"/>
    </source>
</evidence>
<keyword evidence="2" id="KW-1185">Reference proteome</keyword>
<reference evidence="2" key="1">
    <citation type="journal article" date="2017" name="Nat. Commun.">
        <title>The asparagus genome sheds light on the origin and evolution of a young Y chromosome.</title>
        <authorList>
            <person name="Harkess A."/>
            <person name="Zhou J."/>
            <person name="Xu C."/>
            <person name="Bowers J.E."/>
            <person name="Van der Hulst R."/>
            <person name="Ayyampalayam S."/>
            <person name="Mercati F."/>
            <person name="Riccardi P."/>
            <person name="McKain M.R."/>
            <person name="Kakrana A."/>
            <person name="Tang H."/>
            <person name="Ray J."/>
            <person name="Groenendijk J."/>
            <person name="Arikit S."/>
            <person name="Mathioni S.M."/>
            <person name="Nakano M."/>
            <person name="Shan H."/>
            <person name="Telgmann-Rauber A."/>
            <person name="Kanno A."/>
            <person name="Yue Z."/>
            <person name="Chen H."/>
            <person name="Li W."/>
            <person name="Chen Y."/>
            <person name="Xu X."/>
            <person name="Zhang Y."/>
            <person name="Luo S."/>
            <person name="Chen H."/>
            <person name="Gao J."/>
            <person name="Mao Z."/>
            <person name="Pires J.C."/>
            <person name="Luo M."/>
            <person name="Kudrna D."/>
            <person name="Wing R.A."/>
            <person name="Meyers B.C."/>
            <person name="Yi K."/>
            <person name="Kong H."/>
            <person name="Lavrijsen P."/>
            <person name="Sunseri F."/>
            <person name="Falavigna A."/>
            <person name="Ye Y."/>
            <person name="Leebens-Mack J.H."/>
            <person name="Chen G."/>
        </authorList>
    </citation>
    <scope>NUCLEOTIDE SEQUENCE [LARGE SCALE GENOMIC DNA]</scope>
    <source>
        <strain evidence="2">cv. DH0086</strain>
    </source>
</reference>
<dbReference type="AlphaFoldDB" id="A0A5P1FLG7"/>
<protein>
    <submittedName>
        <fullName evidence="1">Uncharacterized protein</fullName>
    </submittedName>
</protein>